<dbReference type="FunFam" id="3.30.460.30:FF:000001">
    <property type="entry name" value="Glutamyl-tRNA reductase"/>
    <property type="match status" value="1"/>
</dbReference>
<evidence type="ECO:0000256" key="2">
    <source>
        <dbReference type="ARBA" id="ARBA00005916"/>
    </source>
</evidence>
<dbReference type="EC" id="1.2.1.70" evidence="3 8"/>
<evidence type="ECO:0000256" key="4">
    <source>
        <dbReference type="ARBA" id="ARBA00022857"/>
    </source>
</evidence>
<comment type="subunit">
    <text evidence="8">Homodimer.</text>
</comment>
<feature type="region of interest" description="Disordered" evidence="14">
    <location>
        <begin position="1"/>
        <end position="21"/>
    </location>
</feature>
<sequence>MGRTVAGEGAQERGVGEGHASILPSAPYGAAEFEGSDPRPQTLRYNRSVLLCVTASHKTASFELLERLSRTPDDVAPTIVGMTPCVQGAVVLATCNRFEAYVEMDEPVTAAGAIGVEAVIEAVESATGISAADLDGAYTVHSGRRVAEHLFSVASGLESVVSGEGEIAGQVRRALKSARKDGTTSPELERLFQRASQAQRKVKNVTALGRAGRSLVRLALELADSRIADWSAERVLLVGTGAYAAVTLATLRERGAVNISVYSPSGRAEVFAAKHGIRPITADEYARTAAHSSLLITCTTATEPVLGPEHLQLPTGPAAAGCPVGAHSQLVVDLGMPRNVDPAVASLEGVALLDLETIRLHAPLEELQATDAARSVVREAAETFHVVGARQSVTPSVVAFRSHIFELLEREIDRARARGDEDGKVEQALRHLSGVLLHTPTVRAHELAAAGRADEFTAALAALYGIAPEAESSEDAATA</sequence>
<feature type="domain" description="Tetrapyrrole biosynthesis glutamyl-tRNA reductase dimerisation" evidence="15">
    <location>
        <begin position="373"/>
        <end position="465"/>
    </location>
</feature>
<dbReference type="InterPro" id="IPR015895">
    <property type="entry name" value="4pyrrol_synth_GluRdtase_N"/>
</dbReference>
<dbReference type="SUPFAM" id="SSF51735">
    <property type="entry name" value="NAD(P)-binding Rossmann-fold domains"/>
    <property type="match status" value="1"/>
</dbReference>
<dbReference type="PROSITE" id="PS00747">
    <property type="entry name" value="GLUTR"/>
    <property type="match status" value="1"/>
</dbReference>
<evidence type="ECO:0000313" key="19">
    <source>
        <dbReference type="Proteomes" id="UP000016033"/>
    </source>
</evidence>
<evidence type="ECO:0000259" key="15">
    <source>
        <dbReference type="Pfam" id="PF00745"/>
    </source>
</evidence>
<dbReference type="Gene3D" id="3.30.460.30">
    <property type="entry name" value="Glutamyl-tRNA reductase, N-terminal domain"/>
    <property type="match status" value="1"/>
</dbReference>
<dbReference type="Pfam" id="PF01488">
    <property type="entry name" value="Shikimate_DH"/>
    <property type="match status" value="1"/>
</dbReference>
<dbReference type="Pfam" id="PF05201">
    <property type="entry name" value="GlutR_N"/>
    <property type="match status" value="1"/>
</dbReference>
<feature type="binding site" evidence="8 11">
    <location>
        <begin position="239"/>
        <end position="244"/>
    </location>
    <ligand>
        <name>NADP(+)</name>
        <dbReference type="ChEBI" id="CHEBI:58349"/>
    </ligand>
</feature>
<dbReference type="InterPro" id="IPR018214">
    <property type="entry name" value="GluRdtase_CS"/>
</dbReference>
<dbReference type="InterPro" id="IPR036343">
    <property type="entry name" value="GluRdtase_N_sf"/>
</dbReference>
<dbReference type="SUPFAM" id="SSF69742">
    <property type="entry name" value="Glutamyl tRNA-reductase catalytic, N-terminal domain"/>
    <property type="match status" value="1"/>
</dbReference>
<keyword evidence="6 8" id="KW-0627">Porphyrin biosynthesis</keyword>
<evidence type="ECO:0000256" key="3">
    <source>
        <dbReference type="ARBA" id="ARBA00012970"/>
    </source>
</evidence>
<evidence type="ECO:0000313" key="18">
    <source>
        <dbReference type="EMBL" id="EQM86090.1"/>
    </source>
</evidence>
<evidence type="ECO:0000256" key="1">
    <source>
        <dbReference type="ARBA" id="ARBA00005059"/>
    </source>
</evidence>
<feature type="domain" description="Glutamyl-tRNA reductase N-terminal" evidence="17">
    <location>
        <begin position="53"/>
        <end position="206"/>
    </location>
</feature>
<dbReference type="Pfam" id="PF00745">
    <property type="entry name" value="GlutR_dimer"/>
    <property type="match status" value="1"/>
</dbReference>
<dbReference type="InterPro" id="IPR006151">
    <property type="entry name" value="Shikm_DH/Glu-tRNA_Rdtase"/>
</dbReference>
<dbReference type="GO" id="GO:0008883">
    <property type="term" value="F:glutamyl-tRNA reductase activity"/>
    <property type="evidence" value="ECO:0007669"/>
    <property type="project" value="UniProtKB-UniRule"/>
</dbReference>
<comment type="domain">
    <text evidence="8">Possesses an unusual extended V-shaped dimeric structure with each monomer consisting of three distinct domains arranged along a curved 'spinal' alpha-helix. The N-terminal catalytic domain specifically recognizes the glutamate moiety of the substrate. The second domain is the NADPH-binding domain, and the third C-terminal domain is responsible for dimerization.</text>
</comment>
<evidence type="ECO:0000259" key="16">
    <source>
        <dbReference type="Pfam" id="PF01488"/>
    </source>
</evidence>
<comment type="similarity">
    <text evidence="2 8 13">Belongs to the glutamyl-tRNA reductase family.</text>
</comment>
<evidence type="ECO:0000256" key="11">
    <source>
        <dbReference type="PIRSR" id="PIRSR000445-3"/>
    </source>
</evidence>
<dbReference type="PATRIC" id="fig|1333857.3.peg.270"/>
<dbReference type="InterPro" id="IPR000343">
    <property type="entry name" value="4pyrrol_synth_GluRdtase"/>
</dbReference>
<comment type="catalytic activity">
    <reaction evidence="7 8 13">
        <text>(S)-4-amino-5-oxopentanoate + tRNA(Glu) + NADP(+) = L-glutamyl-tRNA(Glu) + NADPH + H(+)</text>
        <dbReference type="Rhea" id="RHEA:12344"/>
        <dbReference type="Rhea" id="RHEA-COMP:9663"/>
        <dbReference type="Rhea" id="RHEA-COMP:9680"/>
        <dbReference type="ChEBI" id="CHEBI:15378"/>
        <dbReference type="ChEBI" id="CHEBI:57501"/>
        <dbReference type="ChEBI" id="CHEBI:57783"/>
        <dbReference type="ChEBI" id="CHEBI:58349"/>
        <dbReference type="ChEBI" id="CHEBI:78442"/>
        <dbReference type="ChEBI" id="CHEBI:78520"/>
        <dbReference type="EC" id="1.2.1.70"/>
    </reaction>
</comment>
<feature type="binding site" evidence="8 10">
    <location>
        <begin position="94"/>
        <end position="97"/>
    </location>
    <ligand>
        <name>substrate</name>
    </ligand>
</feature>
<reference evidence="18 19" key="1">
    <citation type="journal article" date="2013" name="Genome Announc.">
        <title>Whole-genome sequences of five oyster-associated bacteria show potential for crude oil hydrocarbon degradation.</title>
        <authorList>
            <person name="Chauhan A."/>
            <person name="Green S."/>
            <person name="Pathak A."/>
            <person name="Thomas J."/>
            <person name="Venkatramanan R."/>
        </authorList>
    </citation>
    <scope>NUCLEOTIDE SEQUENCE [LARGE SCALE GENOMIC DNA]</scope>
    <source>
        <strain evidence="18 19">MF109</strain>
    </source>
</reference>
<evidence type="ECO:0000256" key="8">
    <source>
        <dbReference type="HAMAP-Rule" id="MF_00087"/>
    </source>
</evidence>
<accession>T5L688</accession>
<feature type="binding site" evidence="8 10">
    <location>
        <position position="159"/>
    </location>
    <ligand>
        <name>substrate</name>
    </ligand>
</feature>
<comment type="miscellaneous">
    <text evidence="8">During catalysis, the active site Cys acts as a nucleophile attacking the alpha-carbonyl group of tRNA-bound glutamate with the formation of a thioester intermediate between enzyme and glutamate, and the concomitant release of tRNA(Glu). The thioester intermediate is finally reduced by direct hydride transfer from NADPH, to form the product GSA.</text>
</comment>
<feature type="active site" description="Nucleophile" evidence="8 9">
    <location>
        <position position="95"/>
    </location>
</feature>
<dbReference type="GO" id="GO:0050661">
    <property type="term" value="F:NADP binding"/>
    <property type="evidence" value="ECO:0007669"/>
    <property type="project" value="InterPro"/>
</dbReference>
<protein>
    <recommendedName>
        <fullName evidence="3 8">Glutamyl-tRNA reductase</fullName>
        <shortName evidence="8">GluTR</shortName>
        <ecNumber evidence="3 8">1.2.1.70</ecNumber>
    </recommendedName>
</protein>
<gene>
    <name evidence="8" type="primary">hemA</name>
    <name evidence="18" type="ORF">L687_10260</name>
</gene>
<name>T5L688_MICMQ</name>
<keyword evidence="4 8" id="KW-0521">NADP</keyword>
<feature type="site" description="Important for activity" evidence="8 12">
    <location>
        <position position="149"/>
    </location>
</feature>
<comment type="function">
    <text evidence="8">Catalyzes the NADPH-dependent reduction of glutamyl-tRNA(Glu) to glutamate 1-semialdehyde (GSA).</text>
</comment>
<feature type="binding site" evidence="8 10">
    <location>
        <begin position="164"/>
        <end position="166"/>
    </location>
    <ligand>
        <name>substrate</name>
    </ligand>
</feature>
<organism evidence="18 19">
    <name type="scientific">Microbacterium maritypicum MF109</name>
    <dbReference type="NCBI Taxonomy" id="1333857"/>
    <lineage>
        <taxon>Bacteria</taxon>
        <taxon>Bacillati</taxon>
        <taxon>Actinomycetota</taxon>
        <taxon>Actinomycetes</taxon>
        <taxon>Micrococcales</taxon>
        <taxon>Microbacteriaceae</taxon>
        <taxon>Microbacterium</taxon>
    </lineage>
</organism>
<evidence type="ECO:0000256" key="10">
    <source>
        <dbReference type="PIRSR" id="PIRSR000445-2"/>
    </source>
</evidence>
<dbReference type="SUPFAM" id="SSF69075">
    <property type="entry name" value="Glutamyl tRNA-reductase dimerization domain"/>
    <property type="match status" value="1"/>
</dbReference>
<dbReference type="InterPro" id="IPR036453">
    <property type="entry name" value="GluRdtase_dimer_dom_sf"/>
</dbReference>
<feature type="binding site" evidence="8 10">
    <location>
        <position position="170"/>
    </location>
    <ligand>
        <name>substrate</name>
    </ligand>
</feature>
<evidence type="ECO:0000256" key="7">
    <source>
        <dbReference type="ARBA" id="ARBA00047464"/>
    </source>
</evidence>
<dbReference type="PIRSF" id="PIRSF000445">
    <property type="entry name" value="4pyrrol_synth_GluRdtase"/>
    <property type="match status" value="1"/>
</dbReference>
<evidence type="ECO:0000256" key="9">
    <source>
        <dbReference type="PIRSR" id="PIRSR000445-1"/>
    </source>
</evidence>
<dbReference type="PANTHER" id="PTHR43013:SF1">
    <property type="entry name" value="GLUTAMYL-TRNA REDUCTASE"/>
    <property type="match status" value="1"/>
</dbReference>
<evidence type="ECO:0000256" key="13">
    <source>
        <dbReference type="RuleBase" id="RU000584"/>
    </source>
</evidence>
<dbReference type="GO" id="GO:0019353">
    <property type="term" value="P:protoporphyrinogen IX biosynthetic process from glutamate"/>
    <property type="evidence" value="ECO:0007669"/>
    <property type="project" value="TreeGrafter"/>
</dbReference>
<dbReference type="InterPro" id="IPR036291">
    <property type="entry name" value="NAD(P)-bd_dom_sf"/>
</dbReference>
<comment type="caution">
    <text evidence="18">The sequence shown here is derived from an EMBL/GenBank/DDBJ whole genome shotgun (WGS) entry which is preliminary data.</text>
</comment>
<dbReference type="HAMAP" id="MF_00087">
    <property type="entry name" value="Glu_tRNA_reductase"/>
    <property type="match status" value="1"/>
</dbReference>
<evidence type="ECO:0000256" key="12">
    <source>
        <dbReference type="PIRSR" id="PIRSR000445-4"/>
    </source>
</evidence>
<dbReference type="PANTHER" id="PTHR43013">
    <property type="entry name" value="GLUTAMYL-TRNA REDUCTASE"/>
    <property type="match status" value="1"/>
</dbReference>
<dbReference type="Proteomes" id="UP000016033">
    <property type="component" value="Unassembled WGS sequence"/>
</dbReference>
<feature type="domain" description="Quinate/shikimate 5-dehydrogenase/glutamyl-tRNA reductase" evidence="16">
    <location>
        <begin position="221"/>
        <end position="357"/>
    </location>
</feature>
<dbReference type="NCBIfam" id="NF000750">
    <property type="entry name" value="PRK00045.3-4"/>
    <property type="match status" value="1"/>
</dbReference>
<dbReference type="AlphaFoldDB" id="T5L688"/>
<dbReference type="Gene3D" id="3.40.50.720">
    <property type="entry name" value="NAD(P)-binding Rossmann-like Domain"/>
    <property type="match status" value="1"/>
</dbReference>
<evidence type="ECO:0000256" key="14">
    <source>
        <dbReference type="SAM" id="MobiDB-lite"/>
    </source>
</evidence>
<dbReference type="InterPro" id="IPR015896">
    <property type="entry name" value="4pyrrol_synth_GluRdtase_dimer"/>
</dbReference>
<keyword evidence="5 8" id="KW-0560">Oxidoreductase</keyword>
<proteinExistence type="inferred from homology"/>
<dbReference type="UniPathway" id="UPA00251">
    <property type="reaction ID" value="UER00316"/>
</dbReference>
<dbReference type="EMBL" id="ATAO01000013">
    <property type="protein sequence ID" value="EQM86090.1"/>
    <property type="molecule type" value="Genomic_DNA"/>
</dbReference>
<evidence type="ECO:0000256" key="6">
    <source>
        <dbReference type="ARBA" id="ARBA00023244"/>
    </source>
</evidence>
<comment type="pathway">
    <text evidence="1 8 13">Porphyrin-containing compound metabolism; protoporphyrin-IX biosynthesis; 5-aminolevulinate from L-glutamyl-tRNA(Glu): step 1/2.</text>
</comment>
<evidence type="ECO:0000259" key="17">
    <source>
        <dbReference type="Pfam" id="PF05201"/>
    </source>
</evidence>
<evidence type="ECO:0000256" key="5">
    <source>
        <dbReference type="ARBA" id="ARBA00023002"/>
    </source>
</evidence>
<dbReference type="NCBIfam" id="TIGR01035">
    <property type="entry name" value="hemA"/>
    <property type="match status" value="1"/>
</dbReference>